<dbReference type="InterPro" id="IPR011990">
    <property type="entry name" value="TPR-like_helical_dom_sf"/>
</dbReference>
<accession>A0A5N5EKC2</accession>
<dbReference type="Pfam" id="PF03704">
    <property type="entry name" value="BTAD"/>
    <property type="match status" value="1"/>
</dbReference>
<dbReference type="GO" id="GO:0000160">
    <property type="term" value="P:phosphorelay signal transduction system"/>
    <property type="evidence" value="ECO:0007669"/>
    <property type="project" value="UniProtKB-KW"/>
</dbReference>
<feature type="compositionally biased region" description="Pro residues" evidence="7">
    <location>
        <begin position="327"/>
        <end position="350"/>
    </location>
</feature>
<reference evidence="9 10" key="1">
    <citation type="submission" date="2019-09" db="EMBL/GenBank/DDBJ databases">
        <authorList>
            <person name="Liu P."/>
        </authorList>
    </citation>
    <scope>NUCLEOTIDE SEQUENCE [LARGE SCALE GENOMIC DNA]</scope>
    <source>
        <strain evidence="9 10">TRM68085</strain>
    </source>
</reference>
<dbReference type="SUPFAM" id="SSF46894">
    <property type="entry name" value="C-terminal effector domain of the bipartite response regulators"/>
    <property type="match status" value="1"/>
</dbReference>
<dbReference type="InterPro" id="IPR001867">
    <property type="entry name" value="OmpR/PhoB-type_DNA-bd"/>
</dbReference>
<dbReference type="AlphaFoldDB" id="A0A5N5EKC2"/>
<feature type="DNA-binding region" description="OmpR/PhoB-type" evidence="6">
    <location>
        <begin position="23"/>
        <end position="121"/>
    </location>
</feature>
<dbReference type="GO" id="GO:0003677">
    <property type="term" value="F:DNA binding"/>
    <property type="evidence" value="ECO:0007669"/>
    <property type="project" value="UniProtKB-UniRule"/>
</dbReference>
<dbReference type="PRINTS" id="PR00364">
    <property type="entry name" value="DISEASERSIST"/>
</dbReference>
<dbReference type="InterPro" id="IPR027417">
    <property type="entry name" value="P-loop_NTPase"/>
</dbReference>
<feature type="compositionally biased region" description="Low complexity" evidence="7">
    <location>
        <begin position="351"/>
        <end position="367"/>
    </location>
</feature>
<dbReference type="GO" id="GO:0043531">
    <property type="term" value="F:ADP binding"/>
    <property type="evidence" value="ECO:0007669"/>
    <property type="project" value="InterPro"/>
</dbReference>
<dbReference type="PANTHER" id="PTHR35807">
    <property type="entry name" value="TRANSCRIPTIONAL REGULATOR REDD-RELATED"/>
    <property type="match status" value="1"/>
</dbReference>
<dbReference type="SMART" id="SM01043">
    <property type="entry name" value="BTAD"/>
    <property type="match status" value="1"/>
</dbReference>
<dbReference type="PANTHER" id="PTHR35807:SF1">
    <property type="entry name" value="TRANSCRIPTIONAL REGULATOR REDD"/>
    <property type="match status" value="1"/>
</dbReference>
<proteinExistence type="inferred from homology"/>
<evidence type="ECO:0000256" key="6">
    <source>
        <dbReference type="PROSITE-ProRule" id="PRU01091"/>
    </source>
</evidence>
<keyword evidence="3" id="KW-0805">Transcription regulation</keyword>
<dbReference type="Gene3D" id="1.10.10.10">
    <property type="entry name" value="Winged helix-like DNA-binding domain superfamily/Winged helix DNA-binding domain"/>
    <property type="match status" value="1"/>
</dbReference>
<dbReference type="GO" id="GO:0006355">
    <property type="term" value="P:regulation of DNA-templated transcription"/>
    <property type="evidence" value="ECO:0007669"/>
    <property type="project" value="InterPro"/>
</dbReference>
<dbReference type="InterPro" id="IPR036388">
    <property type="entry name" value="WH-like_DNA-bd_sf"/>
</dbReference>
<evidence type="ECO:0000256" key="3">
    <source>
        <dbReference type="ARBA" id="ARBA00023015"/>
    </source>
</evidence>
<dbReference type="InterPro" id="IPR051677">
    <property type="entry name" value="AfsR-DnrI-RedD_regulator"/>
</dbReference>
<name>A0A5N5EKC2_9ACTN</name>
<feature type="domain" description="OmpR/PhoB-type" evidence="8">
    <location>
        <begin position="23"/>
        <end position="121"/>
    </location>
</feature>
<evidence type="ECO:0000256" key="5">
    <source>
        <dbReference type="ARBA" id="ARBA00023163"/>
    </source>
</evidence>
<gene>
    <name evidence="9" type="ORF">F5983_16395</name>
</gene>
<dbReference type="Proteomes" id="UP000326907">
    <property type="component" value="Unassembled WGS sequence"/>
</dbReference>
<keyword evidence="4 6" id="KW-0238">DNA-binding</keyword>
<dbReference type="InterPro" id="IPR005158">
    <property type="entry name" value="BTAD"/>
</dbReference>
<dbReference type="SUPFAM" id="SSF52540">
    <property type="entry name" value="P-loop containing nucleoside triphosphate hydrolases"/>
    <property type="match status" value="1"/>
</dbReference>
<evidence type="ECO:0000259" key="8">
    <source>
        <dbReference type="PROSITE" id="PS51755"/>
    </source>
</evidence>
<feature type="compositionally biased region" description="Low complexity" evidence="7">
    <location>
        <begin position="312"/>
        <end position="324"/>
    </location>
</feature>
<dbReference type="RefSeq" id="WP_151510977.1">
    <property type="nucleotide sequence ID" value="NZ_VYUA01000013.1"/>
</dbReference>
<dbReference type="PROSITE" id="PS51755">
    <property type="entry name" value="OMPR_PHOB"/>
    <property type="match status" value="1"/>
</dbReference>
<evidence type="ECO:0000313" key="10">
    <source>
        <dbReference type="Proteomes" id="UP000326907"/>
    </source>
</evidence>
<keyword evidence="2" id="KW-0902">Two-component regulatory system</keyword>
<evidence type="ECO:0000313" key="9">
    <source>
        <dbReference type="EMBL" id="KAB2591378.1"/>
    </source>
</evidence>
<keyword evidence="10" id="KW-1185">Reference proteome</keyword>
<comment type="similarity">
    <text evidence="1">Belongs to the AfsR/DnrI/RedD regulatory family.</text>
</comment>
<dbReference type="SUPFAM" id="SSF48452">
    <property type="entry name" value="TPR-like"/>
    <property type="match status" value="1"/>
</dbReference>
<organism evidence="9 10">
    <name type="scientific">Streptomyces arboris</name>
    <dbReference type="NCBI Taxonomy" id="2600619"/>
    <lineage>
        <taxon>Bacteria</taxon>
        <taxon>Bacillati</taxon>
        <taxon>Actinomycetota</taxon>
        <taxon>Actinomycetes</taxon>
        <taxon>Kitasatosporales</taxon>
        <taxon>Streptomycetaceae</taxon>
        <taxon>Streptomyces</taxon>
    </lineage>
</organism>
<feature type="region of interest" description="Disordered" evidence="7">
    <location>
        <begin position="273"/>
        <end position="373"/>
    </location>
</feature>
<keyword evidence="5" id="KW-0804">Transcription</keyword>
<dbReference type="InterPro" id="IPR016032">
    <property type="entry name" value="Sig_transdc_resp-reg_C-effctor"/>
</dbReference>
<dbReference type="Gene3D" id="1.25.40.10">
    <property type="entry name" value="Tetratricopeptide repeat domain"/>
    <property type="match status" value="1"/>
</dbReference>
<evidence type="ECO:0000256" key="7">
    <source>
        <dbReference type="SAM" id="MobiDB-lite"/>
    </source>
</evidence>
<protein>
    <recommendedName>
        <fullName evidence="8">OmpR/PhoB-type domain-containing protein</fullName>
    </recommendedName>
</protein>
<dbReference type="CDD" id="cd15831">
    <property type="entry name" value="BTAD"/>
    <property type="match status" value="1"/>
</dbReference>
<sequence length="713" mass="75119">MESATETPAVSPAGSATETLEEPSTGSAAGTLRLSLLGPVDAHRGGTPVKLGGPKPRTVLAALLLARGRVVSDTRLTALLWGDHPPATCPAQLHTYASRVRHLLGPGVAVERRRPGYLIRLPEQGVRIDLLEFQERAARGAEALTAGDPVTAAGELRRALAVWRGVALGGVCDPLADAERDRLEEERLVTLERRIDADLELGRHTALIPELIALIAADPLREGLRGQLMTALYRAGRQADALAAYRAARATLAAELGLEPSAELRRLQQALLTGHPSLLPRTARRTAGGTDGSTRAQTGGYARTQAGGSVRTAAQTGTSAQAGTKAPPTPKLVPPTARPTPHPSPPPGPPRAATDPLRPAELLPAPADFTGRDQEVIRLGTALTGGRPRRPGQAVHVVTGMPGIGKTAVALQAAHRVKRSYPDGQIHLDLRGSGPDPLDPADALGELLRLVGVPAHRVPAALDDRARAWRTRTADSRLLLVLDDAADERRVRPLLPVTDGCAVLITSRSGLYALEGVSRTVLAPLPPRDARTLFGRLAGPSRTDSEPAAAAAVVDACAGLPLALRIAGAKIAARPHWPLSRYADRLTDPGRTLAELVVADLSLRDRLTEAYGRLGPAARRALRFQSALGPHPVDPGMAAGPLGLGAEEADELLADLAAAHWAEVVRRPGGHAYRLHPLVRLFAHGMLAAEEGTVPSVLPVRASWERTRTDDTA</sequence>
<dbReference type="SMART" id="SM00862">
    <property type="entry name" value="Trans_reg_C"/>
    <property type="match status" value="1"/>
</dbReference>
<evidence type="ECO:0000256" key="1">
    <source>
        <dbReference type="ARBA" id="ARBA00005820"/>
    </source>
</evidence>
<evidence type="ECO:0000256" key="2">
    <source>
        <dbReference type="ARBA" id="ARBA00023012"/>
    </source>
</evidence>
<evidence type="ECO:0000256" key="4">
    <source>
        <dbReference type="ARBA" id="ARBA00023125"/>
    </source>
</evidence>
<comment type="caution">
    <text evidence="9">The sequence shown here is derived from an EMBL/GenBank/DDBJ whole genome shotgun (WGS) entry which is preliminary data.</text>
</comment>
<feature type="region of interest" description="Disordered" evidence="7">
    <location>
        <begin position="1"/>
        <end position="28"/>
    </location>
</feature>
<dbReference type="EMBL" id="VYUA01000013">
    <property type="protein sequence ID" value="KAB2591378.1"/>
    <property type="molecule type" value="Genomic_DNA"/>
</dbReference>
<dbReference type="Gene3D" id="3.40.50.300">
    <property type="entry name" value="P-loop containing nucleotide triphosphate hydrolases"/>
    <property type="match status" value="1"/>
</dbReference>